<feature type="domain" description="Methyltransferase type 11" evidence="1">
    <location>
        <begin position="90"/>
        <end position="178"/>
    </location>
</feature>
<evidence type="ECO:0000313" key="2">
    <source>
        <dbReference type="EMBL" id="MFC5379566.1"/>
    </source>
</evidence>
<sequence>MADTTAGMGDGGPAEEAVRANRSWWDREAAAYQAEHAPFLAGLRGAAATARAGTAPADLPGRLVWGPEGLDEADARLLGPPGALAGRRVLEVGAGAAQGSRWVQEQGGEPVALDLSAGMLRRRGPGVPAVQADASRLPFAADSVDLAFSAYGALPFVADAGAVLREVTRVLRPGGRFVASVTHPFRWALPDDPGWEGLRVSLPYFDRRPYVERDRTGSVVYAEYHRTVGDWVRLVRGAGLRLDDLVEPEWPEDLEDTWGGWSPLRGRYVPGTLVLVISCPDGG</sequence>
<keyword evidence="2" id="KW-0489">Methyltransferase</keyword>
<dbReference type="PANTHER" id="PTHR42912:SF93">
    <property type="entry name" value="N6-ADENOSINE-METHYLTRANSFERASE TMT1A"/>
    <property type="match status" value="1"/>
</dbReference>
<dbReference type="Pfam" id="PF08241">
    <property type="entry name" value="Methyltransf_11"/>
    <property type="match status" value="1"/>
</dbReference>
<name>A0ABW0GM64_9MICO</name>
<dbReference type="SUPFAM" id="SSF53335">
    <property type="entry name" value="S-adenosyl-L-methionine-dependent methyltransferases"/>
    <property type="match status" value="1"/>
</dbReference>
<keyword evidence="2" id="KW-0808">Transferase</keyword>
<organism evidence="2 3">
    <name type="scientific">Aquipuribacter nitratireducens</name>
    <dbReference type="NCBI Taxonomy" id="650104"/>
    <lineage>
        <taxon>Bacteria</taxon>
        <taxon>Bacillati</taxon>
        <taxon>Actinomycetota</taxon>
        <taxon>Actinomycetes</taxon>
        <taxon>Micrococcales</taxon>
        <taxon>Intrasporangiaceae</taxon>
        <taxon>Aquipuribacter</taxon>
    </lineage>
</organism>
<dbReference type="InterPro" id="IPR013216">
    <property type="entry name" value="Methyltransf_11"/>
</dbReference>
<dbReference type="RefSeq" id="WP_340268708.1">
    <property type="nucleotide sequence ID" value="NZ_JBBEOG010000003.1"/>
</dbReference>
<comment type="caution">
    <text evidence="2">The sequence shown here is derived from an EMBL/GenBank/DDBJ whole genome shotgun (WGS) entry which is preliminary data.</text>
</comment>
<reference evidence="3" key="1">
    <citation type="journal article" date="2019" name="Int. J. Syst. Evol. Microbiol.">
        <title>The Global Catalogue of Microorganisms (GCM) 10K type strain sequencing project: providing services to taxonomists for standard genome sequencing and annotation.</title>
        <authorList>
            <consortium name="The Broad Institute Genomics Platform"/>
            <consortium name="The Broad Institute Genome Sequencing Center for Infectious Disease"/>
            <person name="Wu L."/>
            <person name="Ma J."/>
        </authorList>
    </citation>
    <scope>NUCLEOTIDE SEQUENCE [LARGE SCALE GENOMIC DNA]</scope>
    <source>
        <strain evidence="3">CCUG 43114</strain>
    </source>
</reference>
<dbReference type="InterPro" id="IPR029063">
    <property type="entry name" value="SAM-dependent_MTases_sf"/>
</dbReference>
<keyword evidence="3" id="KW-1185">Reference proteome</keyword>
<gene>
    <name evidence="2" type="ORF">ACFPJ6_02070</name>
</gene>
<evidence type="ECO:0000259" key="1">
    <source>
        <dbReference type="Pfam" id="PF08241"/>
    </source>
</evidence>
<evidence type="ECO:0000313" key="3">
    <source>
        <dbReference type="Proteomes" id="UP001596122"/>
    </source>
</evidence>
<dbReference type="Proteomes" id="UP001596122">
    <property type="component" value="Unassembled WGS sequence"/>
</dbReference>
<protein>
    <submittedName>
        <fullName evidence="2">Class I SAM-dependent methyltransferase</fullName>
        <ecNumber evidence="2">2.1.1.-</ecNumber>
    </submittedName>
</protein>
<dbReference type="GO" id="GO:0008168">
    <property type="term" value="F:methyltransferase activity"/>
    <property type="evidence" value="ECO:0007669"/>
    <property type="project" value="UniProtKB-KW"/>
</dbReference>
<dbReference type="EC" id="2.1.1.-" evidence="2"/>
<dbReference type="Gene3D" id="3.40.50.150">
    <property type="entry name" value="Vaccinia Virus protein VP39"/>
    <property type="match status" value="1"/>
</dbReference>
<dbReference type="EMBL" id="JBHSLD010000004">
    <property type="protein sequence ID" value="MFC5379566.1"/>
    <property type="molecule type" value="Genomic_DNA"/>
</dbReference>
<dbReference type="PANTHER" id="PTHR42912">
    <property type="entry name" value="METHYLTRANSFERASE"/>
    <property type="match status" value="1"/>
</dbReference>
<dbReference type="GO" id="GO:0032259">
    <property type="term" value="P:methylation"/>
    <property type="evidence" value="ECO:0007669"/>
    <property type="project" value="UniProtKB-KW"/>
</dbReference>
<dbReference type="InterPro" id="IPR050508">
    <property type="entry name" value="Methyltransf_Superfamily"/>
</dbReference>
<dbReference type="CDD" id="cd02440">
    <property type="entry name" value="AdoMet_MTases"/>
    <property type="match status" value="1"/>
</dbReference>
<proteinExistence type="predicted"/>
<accession>A0ABW0GM64</accession>